<evidence type="ECO:0000313" key="2">
    <source>
        <dbReference type="EMBL" id="QUS42576.1"/>
    </source>
</evidence>
<proteinExistence type="predicted"/>
<gene>
    <name evidence="2" type="ORF">RPMA_25350</name>
</gene>
<dbReference type="Proteomes" id="UP000682843">
    <property type="component" value="Chromosome"/>
</dbReference>
<feature type="chain" id="PRO_5045423603" evidence="1">
    <location>
        <begin position="24"/>
        <end position="158"/>
    </location>
</feature>
<evidence type="ECO:0000256" key="1">
    <source>
        <dbReference type="SAM" id="SignalP"/>
    </source>
</evidence>
<dbReference type="EMBL" id="CP036498">
    <property type="protein sequence ID" value="QUS42576.1"/>
    <property type="molecule type" value="Genomic_DNA"/>
</dbReference>
<evidence type="ECO:0000313" key="3">
    <source>
        <dbReference type="Proteomes" id="UP000682843"/>
    </source>
</evidence>
<name>A0ABX8AGY1_9BRAD</name>
<dbReference type="RefSeq" id="WP_211913827.1">
    <property type="nucleotide sequence ID" value="NZ_CP036498.1"/>
</dbReference>
<keyword evidence="3" id="KW-1185">Reference proteome</keyword>
<keyword evidence="1" id="KW-0732">Signal</keyword>
<protein>
    <submittedName>
        <fullName evidence="2">Uncharacterized protein</fullName>
    </submittedName>
</protein>
<accession>A0ABX8AGY1</accession>
<sequence length="158" mass="16745">MRFFVMGAIAAAVLGLGPAAAQADDFALSHNQRISCGRGLSPGKLATATCRSYAYLFNAKTSEYFRCSVSLSMTRDAKEVINVQTDGGCAAKARVFDTDGSYSFDVAETEPPNTNSFFGSGGVALWASDTSQRKLRGCITIPSGVGPDVSRCVDMKFD</sequence>
<reference evidence="2 3" key="1">
    <citation type="submission" date="2019-02" db="EMBL/GenBank/DDBJ databases">
        <title>Emended description of the genus Rhodopseudomonas and description of Rhodopseudomonas albus sp. nov., a non-phototrophic, heavy-metal-tolerant bacterium isolated from garden soil.</title>
        <authorList>
            <person name="Bao Z."/>
            <person name="Cao W.W."/>
            <person name="Sato Y."/>
            <person name="Nishizawa T."/>
            <person name="Zhao J."/>
            <person name="Guo Y."/>
            <person name="Ohta H."/>
        </authorList>
    </citation>
    <scope>NUCLEOTIDE SEQUENCE [LARGE SCALE GENOMIC DNA]</scope>
    <source>
        <strain evidence="2 3">SK50-23</strain>
    </source>
</reference>
<feature type="signal peptide" evidence="1">
    <location>
        <begin position="1"/>
        <end position="23"/>
    </location>
</feature>
<organism evidence="2 3">
    <name type="scientific">Tardiphaga alba</name>
    <dbReference type="NCBI Taxonomy" id="340268"/>
    <lineage>
        <taxon>Bacteria</taxon>
        <taxon>Pseudomonadati</taxon>
        <taxon>Pseudomonadota</taxon>
        <taxon>Alphaproteobacteria</taxon>
        <taxon>Hyphomicrobiales</taxon>
        <taxon>Nitrobacteraceae</taxon>
        <taxon>Tardiphaga</taxon>
    </lineage>
</organism>